<dbReference type="Proteomes" id="UP001201549">
    <property type="component" value="Unassembled WGS sequence"/>
</dbReference>
<protein>
    <submittedName>
        <fullName evidence="1">Uncharacterized protein</fullName>
    </submittedName>
</protein>
<dbReference type="RefSeq" id="WP_238898785.1">
    <property type="nucleotide sequence ID" value="NZ_JAKOGG010000495.1"/>
</dbReference>
<keyword evidence="2" id="KW-1185">Reference proteome</keyword>
<sequence>DDGSIIDLLVVYTQAARDDAGGVSAIEAEIDLMVEDNNLAYVNGLVETQMNLVFVWQIDLDESEITLARLTNPDDGYMDAVHPLR</sequence>
<reference evidence="2" key="2">
    <citation type="submission" date="2023-07" db="EMBL/GenBank/DDBJ databases">
        <title>Shewanella mangrovi sp. nov., an acetaldehyde- degrading bacterium isolated from mangrove sediment.</title>
        <authorList>
            <person name="Liu Y."/>
        </authorList>
    </citation>
    <scope>NUCLEOTIDE SEQUENCE [LARGE SCALE GENOMIC DNA]</scope>
    <source>
        <strain evidence="2">C32</strain>
    </source>
</reference>
<gene>
    <name evidence="1" type="ORF">L9G74_21325</name>
</gene>
<organism evidence="1 2">
    <name type="scientific">Shewanella electrica</name>
    <dbReference type="NCBI Taxonomy" id="515560"/>
    <lineage>
        <taxon>Bacteria</taxon>
        <taxon>Pseudomonadati</taxon>
        <taxon>Pseudomonadota</taxon>
        <taxon>Gammaproteobacteria</taxon>
        <taxon>Alteromonadales</taxon>
        <taxon>Shewanellaceae</taxon>
        <taxon>Shewanella</taxon>
    </lineage>
</organism>
<comment type="caution">
    <text evidence="1">The sequence shown here is derived from an EMBL/GenBank/DDBJ whole genome shotgun (WGS) entry which is preliminary data.</text>
</comment>
<evidence type="ECO:0000313" key="2">
    <source>
        <dbReference type="Proteomes" id="UP001201549"/>
    </source>
</evidence>
<evidence type="ECO:0000313" key="1">
    <source>
        <dbReference type="EMBL" id="MCS4558964.1"/>
    </source>
</evidence>
<name>A0ABT2FUU8_9GAMM</name>
<proteinExistence type="predicted"/>
<feature type="non-terminal residue" evidence="1">
    <location>
        <position position="1"/>
    </location>
</feature>
<feature type="non-terminal residue" evidence="1">
    <location>
        <position position="85"/>
    </location>
</feature>
<reference evidence="1 2" key="1">
    <citation type="submission" date="2022-02" db="EMBL/GenBank/DDBJ databases">
        <authorList>
            <person name="Zhuang L."/>
        </authorList>
    </citation>
    <scope>NUCLEOTIDE SEQUENCE [LARGE SCALE GENOMIC DNA]</scope>
    <source>
        <strain evidence="1 2">C32</strain>
    </source>
</reference>
<accession>A0ABT2FUU8</accession>
<dbReference type="EMBL" id="JAKOGG010000495">
    <property type="protein sequence ID" value="MCS4558964.1"/>
    <property type="molecule type" value="Genomic_DNA"/>
</dbReference>